<evidence type="ECO:0000313" key="3">
    <source>
        <dbReference type="Proteomes" id="UP000031036"/>
    </source>
</evidence>
<feature type="region of interest" description="Disordered" evidence="1">
    <location>
        <begin position="1"/>
        <end position="35"/>
    </location>
</feature>
<sequence length="205" mass="22913">MLRVTRNAATPDVRSAHKSSSHNGSGSSRYSVLSNEQERQYKNMKRVRTYGNGCKQQLEKKLPTGSVNNDDNSAASEDEEIEMLRATLLEQIKKKRRLTRVKDAESTNVHRITLMHRTDSSNSQLRGVEGTAQQFATNSLASSSLVKKSRSKRVSASIISNADSSQAQHESLVKRRRSLLDDEEIFAPRNCVDTYPSQGSTDISR</sequence>
<dbReference type="EMBL" id="JPKZ01000163">
    <property type="protein sequence ID" value="KHN88877.1"/>
    <property type="molecule type" value="Genomic_DNA"/>
</dbReference>
<evidence type="ECO:0000256" key="1">
    <source>
        <dbReference type="SAM" id="MobiDB-lite"/>
    </source>
</evidence>
<reference evidence="2 3" key="1">
    <citation type="submission" date="2014-11" db="EMBL/GenBank/DDBJ databases">
        <title>Genetic blueprint of the zoonotic pathogen Toxocara canis.</title>
        <authorList>
            <person name="Zhu X.-Q."/>
            <person name="Korhonen P.K."/>
            <person name="Cai H."/>
            <person name="Young N.D."/>
            <person name="Nejsum P."/>
            <person name="von Samson-Himmelstjerna G."/>
            <person name="Boag P.R."/>
            <person name="Tan P."/>
            <person name="Li Q."/>
            <person name="Min J."/>
            <person name="Yang Y."/>
            <person name="Wang X."/>
            <person name="Fang X."/>
            <person name="Hall R.S."/>
            <person name="Hofmann A."/>
            <person name="Sternberg P.W."/>
            <person name="Jex A.R."/>
            <person name="Gasser R.B."/>
        </authorList>
    </citation>
    <scope>NUCLEOTIDE SEQUENCE [LARGE SCALE GENOMIC DNA]</scope>
    <source>
        <strain evidence="2">PN_DK_2014</strain>
    </source>
</reference>
<evidence type="ECO:0000313" key="2">
    <source>
        <dbReference type="EMBL" id="KHN88877.1"/>
    </source>
</evidence>
<proteinExistence type="predicted"/>
<feature type="compositionally biased region" description="Polar residues" evidence="1">
    <location>
        <begin position="65"/>
        <end position="75"/>
    </location>
</feature>
<organism evidence="2 3">
    <name type="scientific">Toxocara canis</name>
    <name type="common">Canine roundworm</name>
    <dbReference type="NCBI Taxonomy" id="6265"/>
    <lineage>
        <taxon>Eukaryota</taxon>
        <taxon>Metazoa</taxon>
        <taxon>Ecdysozoa</taxon>
        <taxon>Nematoda</taxon>
        <taxon>Chromadorea</taxon>
        <taxon>Rhabditida</taxon>
        <taxon>Spirurina</taxon>
        <taxon>Ascaridomorpha</taxon>
        <taxon>Ascaridoidea</taxon>
        <taxon>Toxocaridae</taxon>
        <taxon>Toxocara</taxon>
    </lineage>
</organism>
<dbReference type="AlphaFoldDB" id="A0A0B2W5Q3"/>
<protein>
    <submittedName>
        <fullName evidence="2">Uncharacterized protein</fullName>
    </submittedName>
</protein>
<comment type="caution">
    <text evidence="2">The sequence shown here is derived from an EMBL/GenBank/DDBJ whole genome shotgun (WGS) entry which is preliminary data.</text>
</comment>
<keyword evidence="3" id="KW-1185">Reference proteome</keyword>
<gene>
    <name evidence="2" type="ORF">Tcan_02956</name>
</gene>
<accession>A0A0B2W5Q3</accession>
<feature type="compositionally biased region" description="Low complexity" evidence="1">
    <location>
        <begin position="21"/>
        <end position="31"/>
    </location>
</feature>
<name>A0A0B2W5Q3_TOXCA</name>
<feature type="region of interest" description="Disordered" evidence="1">
    <location>
        <begin position="57"/>
        <end position="78"/>
    </location>
</feature>
<dbReference type="Proteomes" id="UP000031036">
    <property type="component" value="Unassembled WGS sequence"/>
</dbReference>